<evidence type="ECO:0000313" key="5">
    <source>
        <dbReference type="EMBL" id="CAG7821893.1"/>
    </source>
</evidence>
<dbReference type="PROSITE" id="PS01036">
    <property type="entry name" value="HSP70_3"/>
    <property type="match status" value="1"/>
</dbReference>
<keyword evidence="6" id="KW-1185">Reference proteome</keyword>
<comment type="caution">
    <text evidence="5">The sequence shown here is derived from an EMBL/GenBank/DDBJ whole genome shotgun (WGS) entry which is preliminary data.</text>
</comment>
<gene>
    <name evidence="5" type="ORF">AFUS01_LOCUS32198</name>
</gene>
<dbReference type="FunFam" id="3.30.420.40:FF:000046">
    <property type="entry name" value="Chaperone protein HscA"/>
    <property type="match status" value="1"/>
</dbReference>
<dbReference type="OrthoDB" id="29851at2759"/>
<dbReference type="Pfam" id="PF00012">
    <property type="entry name" value="HSP70"/>
    <property type="match status" value="2"/>
</dbReference>
<evidence type="ECO:0000313" key="6">
    <source>
        <dbReference type="Proteomes" id="UP000708208"/>
    </source>
</evidence>
<organism evidence="5 6">
    <name type="scientific">Allacma fusca</name>
    <dbReference type="NCBI Taxonomy" id="39272"/>
    <lineage>
        <taxon>Eukaryota</taxon>
        <taxon>Metazoa</taxon>
        <taxon>Ecdysozoa</taxon>
        <taxon>Arthropoda</taxon>
        <taxon>Hexapoda</taxon>
        <taxon>Collembola</taxon>
        <taxon>Symphypleona</taxon>
        <taxon>Sminthuridae</taxon>
        <taxon>Allacma</taxon>
    </lineage>
</organism>
<comment type="similarity">
    <text evidence="1">Belongs to the heat shock protein 70 family.</text>
</comment>
<dbReference type="EMBL" id="CAJVCH010524413">
    <property type="protein sequence ID" value="CAG7821893.1"/>
    <property type="molecule type" value="Genomic_DNA"/>
</dbReference>
<evidence type="ECO:0008006" key="7">
    <source>
        <dbReference type="Google" id="ProtNLM"/>
    </source>
</evidence>
<dbReference type="InterPro" id="IPR018181">
    <property type="entry name" value="Heat_shock_70_CS"/>
</dbReference>
<reference evidence="5" key="1">
    <citation type="submission" date="2021-06" db="EMBL/GenBank/DDBJ databases">
        <authorList>
            <person name="Hodson N. C."/>
            <person name="Mongue J. A."/>
            <person name="Jaron S. K."/>
        </authorList>
    </citation>
    <scope>NUCLEOTIDE SEQUENCE</scope>
</reference>
<sequence>MTTQAAVGIDLGVRQASIAVMVKNEPKIIPATDGSQKTPTFISYSYISPNTFKNLVGPDAVNATLKGQQSVYDPKRILGRNFSDPEVQTFVQKVPFQVINENGGDRSIGGQTFTENITQFVTDSYQKSEGGEDYNPNYIEELRLTCELKKKELFSSRCESVYIKNAGYWRSTQMTETIFDKINVEVFTNIQKTLANFLLSSVSGSDEIGQVILVGGSTRIPKIENIIRSLLPKANIRKTIDVETIVAVGATIHANSKTRFTENAEKNSLQSLVPVKVIGICTPAAIGVHFTYDWQIKENNNSDFGIVIPKGTELPCFAEKQFWFPPQQGRVIIRIFEGDHNHAEHNDELGRCEVDGIKLSKIFCRLKIQMYLSATGELKVRAAYDGTLQIIYNWKFVTLNILEVRKSNHYYVHRPDKQSSDYSSFAATSRLLSGQPPKAQADLGKLYYQQKMDSLVSSLEFVPEESFKEAHDKSVEDAVEELSKAYPLTPELIQSTRKHLDSVFYKYSELNNRKKDIESRVAIGIDFGTAFSSVAFVSKDGTVEMIPDLVGKLSTPSCITFEDDDVTFGTAAQGKAVENPENCVFDIKRMLGRHILDPQVAQLRKFWPFKTLGEDGSICVEILGKKYQPQQLVTLYVKHLIENATTFLNQDVIHAVVAIPAYFTPRQRHLTKEAFNDAGINVLQLLNEPTAASLAYNEFVTVGPTKHCLVFDLGGGTFDLAILETNGSTHMKIKAIDGDPFLGGADFDNDLMKYCIEEFEIKNNIPFQDVGSHATKLRRLKKQCESVKENLSAAKKVTVTLDAIHNDLDLVVRVDRSKFELLIEEKLNKCMAIVDRLVESVDISEVVLVGGSSRIPRVQSLLKERFGDKVPISKRMSPVEAVARGAALLAARIQNNDTSFCIEELDKKIIV</sequence>
<dbReference type="GO" id="GO:0005524">
    <property type="term" value="F:ATP binding"/>
    <property type="evidence" value="ECO:0007669"/>
    <property type="project" value="UniProtKB-KW"/>
</dbReference>
<accession>A0A8J2PG68</accession>
<dbReference type="InterPro" id="IPR013126">
    <property type="entry name" value="Hsp_70_fam"/>
</dbReference>
<evidence type="ECO:0000256" key="1">
    <source>
        <dbReference type="ARBA" id="ARBA00007381"/>
    </source>
</evidence>
<dbReference type="AlphaFoldDB" id="A0A8J2PG68"/>
<keyword evidence="2" id="KW-0547">Nucleotide-binding</keyword>
<proteinExistence type="inferred from homology"/>
<dbReference type="GO" id="GO:0140662">
    <property type="term" value="F:ATP-dependent protein folding chaperone"/>
    <property type="evidence" value="ECO:0007669"/>
    <property type="project" value="InterPro"/>
</dbReference>
<keyword evidence="3" id="KW-0067">ATP-binding</keyword>
<evidence type="ECO:0000256" key="4">
    <source>
        <dbReference type="ARBA" id="ARBA00023186"/>
    </source>
</evidence>
<evidence type="ECO:0000256" key="2">
    <source>
        <dbReference type="ARBA" id="ARBA00022741"/>
    </source>
</evidence>
<evidence type="ECO:0000256" key="3">
    <source>
        <dbReference type="ARBA" id="ARBA00022840"/>
    </source>
</evidence>
<dbReference type="PANTHER" id="PTHR19375">
    <property type="entry name" value="HEAT SHOCK PROTEIN 70KDA"/>
    <property type="match status" value="1"/>
</dbReference>
<name>A0A8J2PG68_9HEXA</name>
<dbReference type="FunFam" id="3.90.640.10:FF:000003">
    <property type="entry name" value="Molecular chaperone DnaK"/>
    <property type="match status" value="1"/>
</dbReference>
<keyword evidence="4" id="KW-0143">Chaperone</keyword>
<protein>
    <recommendedName>
        <fullName evidence="7">Heat shock protein 70</fullName>
    </recommendedName>
</protein>
<dbReference type="Proteomes" id="UP000708208">
    <property type="component" value="Unassembled WGS sequence"/>
</dbReference>